<keyword evidence="1 10" id="KW-0808">Transferase</keyword>
<dbReference type="Pfam" id="PF03710">
    <property type="entry name" value="GlnE"/>
    <property type="match status" value="1"/>
</dbReference>
<evidence type="ECO:0000313" key="11">
    <source>
        <dbReference type="Proteomes" id="UP000001660"/>
    </source>
</evidence>
<dbReference type="SUPFAM" id="SSF81593">
    <property type="entry name" value="Nucleotidyltransferase substrate binding subunit/domain"/>
    <property type="match status" value="1"/>
</dbReference>
<dbReference type="HOGENOM" id="CLU_472279_0_0_0"/>
<dbReference type="Gene3D" id="1.20.120.1510">
    <property type="match status" value="1"/>
</dbReference>
<evidence type="ECO:0000313" key="10">
    <source>
        <dbReference type="EMBL" id="CBK41127.1"/>
    </source>
</evidence>
<dbReference type="AlphaFoldDB" id="D8PD18"/>
<keyword evidence="6" id="KW-0511">Multifunctional enzyme</keyword>
<evidence type="ECO:0000256" key="7">
    <source>
        <dbReference type="SAM" id="MobiDB-lite"/>
    </source>
</evidence>
<evidence type="ECO:0000256" key="4">
    <source>
        <dbReference type="ARBA" id="ARBA00022840"/>
    </source>
</evidence>
<dbReference type="EC" id="2.7.7.42" evidence="10"/>
<accession>D8PD18</accession>
<dbReference type="CDD" id="cd05401">
    <property type="entry name" value="NT_GlnE_GlnD_like"/>
    <property type="match status" value="1"/>
</dbReference>
<feature type="domain" description="Glutamate-ammonia ligase adenylyltransferase repeated" evidence="8">
    <location>
        <begin position="94"/>
        <end position="353"/>
    </location>
</feature>
<name>D8PD18_9BACT</name>
<keyword evidence="4" id="KW-0067">ATP-binding</keyword>
<dbReference type="GO" id="GO:0000820">
    <property type="term" value="P:regulation of glutamine family amino acid metabolic process"/>
    <property type="evidence" value="ECO:0007669"/>
    <property type="project" value="TreeGrafter"/>
</dbReference>
<sequence length="577" mass="64328">MLVASGLEPGQVVKILSPYGITHPAEADTNIQSMAGDPHTRRILATILPGLLTEIARTADPDQALNHWERLLSGSVNRSSLLQYLQASPRMLGLLCTIFGNSDSLAFALIRDPMLVYWLAEEDVLTTAPTREGMVAALRQSLGSLKVIELKLDVLRRVRRREMLRIGVRDLLHLATVEETTGSLSDLASILIHAAYEIVDQDLKAVHGTPMHRDASGAWVETEFVVIGMGKLGAHELNYSSDVDLIYVYSSAEGETRKGKGGRQSNGHGLSNEEYFELLARSLTKALAEQTREGAVFRVDLRLRAEGSVGQLARSVEAYEKYYAQRGQVWERLALLKAWPIAGSPAVGQAFVQMVEGFVFQPPDLQPLSRERALAIIRDVRSVKEMIDEKIAGRGHQHRNVKLGTGGIRELEFLVQTIQVLIGKAVPDILDRRTVGALHRFCQHRFVEADDQRQLTEAYWFLRDVEHKLQMMHDLQTHALPDSDEELQRCAIRMGYSAELREEALAQFLADRQRHTAIVHQTFRSLFYHPETSALFAAVVAAAEGHSRRSVSRLEKETGPAGPPPDRSSTAKKKRKP</sequence>
<evidence type="ECO:0000259" key="8">
    <source>
        <dbReference type="Pfam" id="PF03710"/>
    </source>
</evidence>
<dbReference type="KEGG" id="nde:NIDE1377"/>
<evidence type="ECO:0000256" key="1">
    <source>
        <dbReference type="ARBA" id="ARBA00022679"/>
    </source>
</evidence>
<dbReference type="InterPro" id="IPR023057">
    <property type="entry name" value="GlnE"/>
</dbReference>
<dbReference type="Proteomes" id="UP000001660">
    <property type="component" value="Chromosome"/>
</dbReference>
<keyword evidence="11" id="KW-1185">Reference proteome</keyword>
<protein>
    <submittedName>
        <fullName evidence="10">(Glutamate-ammonia-ligase) adenylyltransferase, subunit B</fullName>
        <ecNumber evidence="10">2.7.7.42</ecNumber>
    </submittedName>
</protein>
<evidence type="ECO:0000256" key="2">
    <source>
        <dbReference type="ARBA" id="ARBA00022695"/>
    </source>
</evidence>
<reference evidence="10 11" key="1">
    <citation type="journal article" date="2010" name="Proc. Natl. Acad. Sci. U.S.A.">
        <title>A Nitrospira metagenome illuminates the physiology and evolution of globally important nitrite-oxidizing bacteria.</title>
        <authorList>
            <person name="Lucker S."/>
            <person name="Wagner M."/>
            <person name="Maixner F."/>
            <person name="Pelletier E."/>
            <person name="Koch H."/>
            <person name="Vacherie B."/>
            <person name="Rattei T."/>
            <person name="Sinninghe Damste J."/>
            <person name="Spieck E."/>
            <person name="Le Paslier D."/>
            <person name="Daims H."/>
        </authorList>
    </citation>
    <scope>NUCLEOTIDE SEQUENCE [LARGE SCALE GENOMIC DNA]</scope>
</reference>
<dbReference type="InterPro" id="IPR013546">
    <property type="entry name" value="PII_UdlTrfase/GS_AdlTrfase"/>
</dbReference>
<evidence type="ECO:0000256" key="6">
    <source>
        <dbReference type="ARBA" id="ARBA00023268"/>
    </source>
</evidence>
<dbReference type="InterPro" id="IPR005190">
    <property type="entry name" value="GlnE_rpt_dom"/>
</dbReference>
<dbReference type="GO" id="GO:0005524">
    <property type="term" value="F:ATP binding"/>
    <property type="evidence" value="ECO:0007669"/>
    <property type="project" value="UniProtKB-KW"/>
</dbReference>
<dbReference type="GO" id="GO:0016874">
    <property type="term" value="F:ligase activity"/>
    <property type="evidence" value="ECO:0007669"/>
    <property type="project" value="UniProtKB-KW"/>
</dbReference>
<dbReference type="Gene3D" id="3.30.460.10">
    <property type="entry name" value="Beta Polymerase, domain 2"/>
    <property type="match status" value="1"/>
</dbReference>
<keyword evidence="3" id="KW-0547">Nucleotide-binding</keyword>
<gene>
    <name evidence="10" type="primary">glnEb</name>
    <name evidence="10" type="ORF">NIDE1377</name>
</gene>
<keyword evidence="2 10" id="KW-0548">Nucleotidyltransferase</keyword>
<dbReference type="PANTHER" id="PTHR30621">
    <property type="entry name" value="GLUTAMINE SYNTHETASE ADENYLYLTRANSFERASE"/>
    <property type="match status" value="1"/>
</dbReference>
<evidence type="ECO:0000259" key="9">
    <source>
        <dbReference type="Pfam" id="PF08335"/>
    </source>
</evidence>
<dbReference type="GO" id="GO:0008882">
    <property type="term" value="F:[glutamate-ammonia-ligase] adenylyltransferase activity"/>
    <property type="evidence" value="ECO:0007669"/>
    <property type="project" value="UniProtKB-EC"/>
</dbReference>
<organism evidence="10 11">
    <name type="scientific">Nitrospira defluvii</name>
    <dbReference type="NCBI Taxonomy" id="330214"/>
    <lineage>
        <taxon>Bacteria</taxon>
        <taxon>Pseudomonadati</taxon>
        <taxon>Nitrospirota</taxon>
        <taxon>Nitrospiria</taxon>
        <taxon>Nitrospirales</taxon>
        <taxon>Nitrospiraceae</taxon>
        <taxon>Nitrospira</taxon>
    </lineage>
</organism>
<dbReference type="STRING" id="330214.NIDE1377"/>
<evidence type="ECO:0000256" key="3">
    <source>
        <dbReference type="ARBA" id="ARBA00022741"/>
    </source>
</evidence>
<dbReference type="SUPFAM" id="SSF81301">
    <property type="entry name" value="Nucleotidyltransferase"/>
    <property type="match status" value="1"/>
</dbReference>
<feature type="domain" description="PII-uridylyltransferase/Glutamine-synthetase adenylyltransferase" evidence="9">
    <location>
        <begin position="382"/>
        <end position="527"/>
    </location>
</feature>
<keyword evidence="10" id="KW-0436">Ligase</keyword>
<proteinExistence type="predicted"/>
<feature type="region of interest" description="Disordered" evidence="7">
    <location>
        <begin position="547"/>
        <end position="577"/>
    </location>
</feature>
<dbReference type="eggNOG" id="COG1391">
    <property type="taxonomic scope" value="Bacteria"/>
</dbReference>
<evidence type="ECO:0000256" key="5">
    <source>
        <dbReference type="ARBA" id="ARBA00022842"/>
    </source>
</evidence>
<dbReference type="Gene3D" id="1.20.120.330">
    <property type="entry name" value="Nucleotidyltransferases domain 2"/>
    <property type="match status" value="1"/>
</dbReference>
<dbReference type="GO" id="GO:0005829">
    <property type="term" value="C:cytosol"/>
    <property type="evidence" value="ECO:0007669"/>
    <property type="project" value="TreeGrafter"/>
</dbReference>
<dbReference type="Pfam" id="PF08335">
    <property type="entry name" value="GlnD_UR_UTase"/>
    <property type="match status" value="1"/>
</dbReference>
<dbReference type="EMBL" id="FP929003">
    <property type="protein sequence ID" value="CBK41127.1"/>
    <property type="molecule type" value="Genomic_DNA"/>
</dbReference>
<dbReference type="PANTHER" id="PTHR30621:SF0">
    <property type="entry name" value="BIFUNCTIONAL GLUTAMINE SYNTHETASE ADENYLYLTRANSFERASE_ADENYLYL-REMOVING ENZYME"/>
    <property type="match status" value="1"/>
</dbReference>
<dbReference type="InterPro" id="IPR043519">
    <property type="entry name" value="NT_sf"/>
</dbReference>
<keyword evidence="5" id="KW-0460">Magnesium</keyword>